<organism evidence="2 3">
    <name type="scientific">Candidatus Magnetoglobus multicellularis str. Araruama</name>
    <dbReference type="NCBI Taxonomy" id="890399"/>
    <lineage>
        <taxon>Bacteria</taxon>
        <taxon>Pseudomonadati</taxon>
        <taxon>Thermodesulfobacteriota</taxon>
        <taxon>Desulfobacteria</taxon>
        <taxon>Desulfobacterales</taxon>
        <taxon>Desulfobacteraceae</taxon>
        <taxon>Candidatus Magnetoglobus</taxon>
    </lineage>
</organism>
<protein>
    <submittedName>
        <fullName evidence="2">Methylmalonyl-CoA mutase</fullName>
    </submittedName>
</protein>
<proteinExistence type="predicted"/>
<gene>
    <name evidence="2" type="ORF">OMM_01984</name>
</gene>
<dbReference type="SUPFAM" id="SSF51703">
    <property type="entry name" value="Cobalamin (vitamin B12)-dependent enzymes"/>
    <property type="match status" value="1"/>
</dbReference>
<dbReference type="Proteomes" id="UP000189670">
    <property type="component" value="Unassembled WGS sequence"/>
</dbReference>
<dbReference type="GO" id="GO:0019678">
    <property type="term" value="P:propionate metabolic process, methylmalonyl pathway"/>
    <property type="evidence" value="ECO:0007669"/>
    <property type="project" value="TreeGrafter"/>
</dbReference>
<dbReference type="PANTHER" id="PTHR48101:SF4">
    <property type="entry name" value="METHYLMALONYL-COA MUTASE, MITOCHONDRIAL"/>
    <property type="match status" value="1"/>
</dbReference>
<dbReference type="InterPro" id="IPR016176">
    <property type="entry name" value="Cbl-dep_enz_cat"/>
</dbReference>
<feature type="domain" description="Methylmalonyl-CoA mutase alpha/beta chain catalytic" evidence="1">
    <location>
        <begin position="38"/>
        <end position="293"/>
    </location>
</feature>
<dbReference type="InterPro" id="IPR006099">
    <property type="entry name" value="MeMalonylCoA_mutase_a/b_cat"/>
</dbReference>
<dbReference type="GO" id="GO:0005737">
    <property type="term" value="C:cytoplasm"/>
    <property type="evidence" value="ECO:0007669"/>
    <property type="project" value="TreeGrafter"/>
</dbReference>
<dbReference type="Pfam" id="PF01642">
    <property type="entry name" value="MM_CoA_mutase"/>
    <property type="match status" value="1"/>
</dbReference>
<comment type="caution">
    <text evidence="2">The sequence shown here is derived from an EMBL/GenBank/DDBJ whole genome shotgun (WGS) entry which is preliminary data.</text>
</comment>
<sequence length="299" mass="32806">MQKELHLTNDFPPHSYEQWYENVEKQLKGAPFARLVKKTIEGIDISPMYFQKDVENIPHANAFPGFSPYVRGCSTTGAICRPWHVAQEIIYPDPFLTNEALKYDLKRGQTAINLPLDKASKALQDPDKESVSGVGEGGVSITTYADWALALNGIAINQTPIFIQAGDSGIAITAMLMAYAKSQQFQLSDIEGWIGVDPLGMLSQTGALTTSFDIIYDEMAVLTQWTKINTPNLKTISPSGLPYHNSGGSTVCETAFMMATAVEYIRALLTRGLPIDTICQSMVFQLAIGSDFFYGNGQT</sequence>
<dbReference type="PANTHER" id="PTHR48101">
    <property type="entry name" value="METHYLMALONYL-COA MUTASE, MITOCHONDRIAL-RELATED"/>
    <property type="match status" value="1"/>
</dbReference>
<dbReference type="AlphaFoldDB" id="A0A1V1PBD6"/>
<dbReference type="GO" id="GO:0004494">
    <property type="term" value="F:methylmalonyl-CoA mutase activity"/>
    <property type="evidence" value="ECO:0007669"/>
    <property type="project" value="TreeGrafter"/>
</dbReference>
<name>A0A1V1PBD6_9BACT</name>
<evidence type="ECO:0000313" key="2">
    <source>
        <dbReference type="EMBL" id="ETR72084.1"/>
    </source>
</evidence>
<accession>A0A1V1PBD6</accession>
<evidence type="ECO:0000259" key="1">
    <source>
        <dbReference type="Pfam" id="PF01642"/>
    </source>
</evidence>
<dbReference type="GO" id="GO:0031419">
    <property type="term" value="F:cobalamin binding"/>
    <property type="evidence" value="ECO:0007669"/>
    <property type="project" value="InterPro"/>
</dbReference>
<dbReference type="EMBL" id="ATBP01000185">
    <property type="protein sequence ID" value="ETR72084.1"/>
    <property type="molecule type" value="Genomic_DNA"/>
</dbReference>
<reference evidence="3" key="1">
    <citation type="submission" date="2012-11" db="EMBL/GenBank/DDBJ databases">
        <authorList>
            <person name="Lucero-Rivera Y.E."/>
            <person name="Tovar-Ramirez D."/>
        </authorList>
    </citation>
    <scope>NUCLEOTIDE SEQUENCE [LARGE SCALE GENOMIC DNA]</scope>
    <source>
        <strain evidence="3">Araruama</strain>
    </source>
</reference>
<evidence type="ECO:0000313" key="3">
    <source>
        <dbReference type="Proteomes" id="UP000189670"/>
    </source>
</evidence>
<dbReference type="Gene3D" id="3.20.20.240">
    <property type="entry name" value="Methylmalonyl-CoA mutase"/>
    <property type="match status" value="1"/>
</dbReference>